<proteinExistence type="predicted"/>
<gene>
    <name evidence="1" type="ORF">METZ01_LOCUS41344</name>
</gene>
<organism evidence="1">
    <name type="scientific">marine metagenome</name>
    <dbReference type="NCBI Taxonomy" id="408172"/>
    <lineage>
        <taxon>unclassified sequences</taxon>
        <taxon>metagenomes</taxon>
        <taxon>ecological metagenomes</taxon>
    </lineage>
</organism>
<sequence length="186" mass="21830">MDPISNKKEFEDLTANLRDLAYSYIEKYNPSKQQIKIYLLKKYLKKFQGSKAKKEISKIIDNIISNLEKNRFLNDSLYSDSKARMFLRRGYSLRKIIYSLKSKGIDQKNIKLSIEKIKNEKSDPDFVSAVKTCKKKRIGPMRPESNRELFYKKDMGILARSGFGYDISKKILAMSNKEFNQFLKLI</sequence>
<evidence type="ECO:0000313" key="1">
    <source>
        <dbReference type="EMBL" id="SUZ88490.1"/>
    </source>
</evidence>
<accession>A0A381RA31</accession>
<dbReference type="AlphaFoldDB" id="A0A381RA31"/>
<evidence type="ECO:0008006" key="2">
    <source>
        <dbReference type="Google" id="ProtNLM"/>
    </source>
</evidence>
<reference evidence="1" key="1">
    <citation type="submission" date="2018-05" db="EMBL/GenBank/DDBJ databases">
        <authorList>
            <person name="Lanie J.A."/>
            <person name="Ng W.-L."/>
            <person name="Kazmierczak K.M."/>
            <person name="Andrzejewski T.M."/>
            <person name="Davidsen T.M."/>
            <person name="Wayne K.J."/>
            <person name="Tettelin H."/>
            <person name="Glass J.I."/>
            <person name="Rusch D."/>
            <person name="Podicherti R."/>
            <person name="Tsui H.-C.T."/>
            <person name="Winkler M.E."/>
        </authorList>
    </citation>
    <scope>NUCLEOTIDE SEQUENCE</scope>
</reference>
<protein>
    <recommendedName>
        <fullName evidence="2">Regulatory protein RecX</fullName>
    </recommendedName>
</protein>
<name>A0A381RA31_9ZZZZ</name>
<dbReference type="EMBL" id="UINC01001772">
    <property type="protein sequence ID" value="SUZ88490.1"/>
    <property type="molecule type" value="Genomic_DNA"/>
</dbReference>